<reference evidence="2" key="1">
    <citation type="submission" date="2023-09" db="EMBL/GenBank/DDBJ databases">
        <title>Paucibacter sp. APW11 Genome sequencing and assembly.</title>
        <authorList>
            <person name="Kim I."/>
        </authorList>
    </citation>
    <scope>NUCLEOTIDE SEQUENCE</scope>
    <source>
        <strain evidence="2">APW11</strain>
    </source>
</reference>
<dbReference type="Gene3D" id="1.10.260.40">
    <property type="entry name" value="lambda repressor-like DNA-binding domains"/>
    <property type="match status" value="1"/>
</dbReference>
<accession>A0ABU3P7Q0</accession>
<dbReference type="InterPro" id="IPR010982">
    <property type="entry name" value="Lambda_DNA-bd_dom_sf"/>
</dbReference>
<dbReference type="Proteomes" id="UP001246372">
    <property type="component" value="Unassembled WGS sequence"/>
</dbReference>
<dbReference type="CDD" id="cd00093">
    <property type="entry name" value="HTH_XRE"/>
    <property type="match status" value="1"/>
</dbReference>
<name>A0ABU3P7Q0_9BURK</name>
<evidence type="ECO:0000259" key="1">
    <source>
        <dbReference type="PROSITE" id="PS50943"/>
    </source>
</evidence>
<dbReference type="SUPFAM" id="SSF47413">
    <property type="entry name" value="lambda repressor-like DNA-binding domains"/>
    <property type="match status" value="1"/>
</dbReference>
<gene>
    <name evidence="2" type="ORF">RQP53_00590</name>
</gene>
<feature type="domain" description="HTH cro/C1-type" evidence="1">
    <location>
        <begin position="18"/>
        <end position="56"/>
    </location>
</feature>
<evidence type="ECO:0000313" key="3">
    <source>
        <dbReference type="Proteomes" id="UP001246372"/>
    </source>
</evidence>
<dbReference type="RefSeq" id="WP_315647993.1">
    <property type="nucleotide sequence ID" value="NZ_JAVXZY010000001.1"/>
</dbReference>
<organism evidence="2 3">
    <name type="scientific">Roseateles aquae</name>
    <dbReference type="NCBI Taxonomy" id="3077235"/>
    <lineage>
        <taxon>Bacteria</taxon>
        <taxon>Pseudomonadati</taxon>
        <taxon>Pseudomonadota</taxon>
        <taxon>Betaproteobacteria</taxon>
        <taxon>Burkholderiales</taxon>
        <taxon>Sphaerotilaceae</taxon>
        <taxon>Roseateles</taxon>
    </lineage>
</organism>
<sequence length="129" mass="14038">MLTLLLAGLTKEQRHALEALGIPHSRISEWKHGKRRPTLAQILALSMVLEIDPKPLVEWLAEQEANPAQLDYFRQVKTAGLGRLLTVVLSVGFVGAGSLVTPMNAKANSFGAHPNGLHIVEQTEEARAS</sequence>
<dbReference type="Pfam" id="PF01381">
    <property type="entry name" value="HTH_3"/>
    <property type="match status" value="1"/>
</dbReference>
<protein>
    <submittedName>
        <fullName evidence="2">Helix-turn-helix transcriptional regulator</fullName>
    </submittedName>
</protein>
<evidence type="ECO:0000313" key="2">
    <source>
        <dbReference type="EMBL" id="MDT8997766.1"/>
    </source>
</evidence>
<keyword evidence="3" id="KW-1185">Reference proteome</keyword>
<dbReference type="PROSITE" id="PS50943">
    <property type="entry name" value="HTH_CROC1"/>
    <property type="match status" value="1"/>
</dbReference>
<proteinExistence type="predicted"/>
<dbReference type="EMBL" id="JAVXZY010000001">
    <property type="protein sequence ID" value="MDT8997766.1"/>
    <property type="molecule type" value="Genomic_DNA"/>
</dbReference>
<comment type="caution">
    <text evidence="2">The sequence shown here is derived from an EMBL/GenBank/DDBJ whole genome shotgun (WGS) entry which is preliminary data.</text>
</comment>
<dbReference type="InterPro" id="IPR001387">
    <property type="entry name" value="Cro/C1-type_HTH"/>
</dbReference>